<reference evidence="1" key="1">
    <citation type="submission" date="2023-04" db="EMBL/GenBank/DDBJ databases">
        <title>Candida boidinii NBRC 1967.</title>
        <authorList>
            <person name="Ichikawa N."/>
            <person name="Sato H."/>
            <person name="Tonouchi N."/>
        </authorList>
    </citation>
    <scope>NUCLEOTIDE SEQUENCE</scope>
    <source>
        <strain evidence="1">NBRC 1967</strain>
    </source>
</reference>
<sequence length="524" mass="58241">MIFSFLILVSFSIISFLSPCGKAATFDNKNYVGNYLNKSTSEVKTKVAIIGAGAGGSSAAYYLQKYTNSTIFDITIFEKNSYIGGRSTTIDFPIDSKYDDLNIEKMKIELGASIFTSANEILTEAVNTFGLSMSGDDDSNSDSDSSSSSSFAVWNGKKIVYTFTESSWSVWTIIKMLFTFGISVIKVENLKDTVVDNFINNFYDTHFPFDSLNTIVPESDLAESTSKTAENLFIDNSISEKYRYEFIQPLTRVNYAQDLDVIDGLGALVTVSATSAGSVSGGNWQIFENFIEASNANLSLNTAISKISKLDNNQFLISYNDVDSQGEDDLETFDIVILAAPMEQTNITYDFEFNKNTEIADTEYVSLHVTIFSTTKKISNGDSYFSAENVPQSVLTTESDGKSSTDPIFNSLNQIGYIKETKEYIYKIFSMQELDISTVTSFFKNKKNSKNDIEINNFYHKHWNSYPILKPITKFNEFELDSDGFYYLNSMESFISTMETSALAGANVAALISSGLNTTQLIVP</sequence>
<evidence type="ECO:0000313" key="2">
    <source>
        <dbReference type="Proteomes" id="UP001165101"/>
    </source>
</evidence>
<name>A0ACB5TGZ0_CANBO</name>
<gene>
    <name evidence="1" type="ORF">Cboi01_000096700</name>
</gene>
<dbReference type="EMBL" id="BSXV01000314">
    <property type="protein sequence ID" value="GME88557.1"/>
    <property type="molecule type" value="Genomic_DNA"/>
</dbReference>
<organism evidence="1 2">
    <name type="scientific">Candida boidinii</name>
    <name type="common">Yeast</name>
    <dbReference type="NCBI Taxonomy" id="5477"/>
    <lineage>
        <taxon>Eukaryota</taxon>
        <taxon>Fungi</taxon>
        <taxon>Dikarya</taxon>
        <taxon>Ascomycota</taxon>
        <taxon>Saccharomycotina</taxon>
        <taxon>Pichiomycetes</taxon>
        <taxon>Pichiales</taxon>
        <taxon>Pichiaceae</taxon>
        <taxon>Ogataea</taxon>
        <taxon>Ogataea/Candida clade</taxon>
    </lineage>
</organism>
<evidence type="ECO:0000313" key="1">
    <source>
        <dbReference type="EMBL" id="GME88557.1"/>
    </source>
</evidence>
<proteinExistence type="predicted"/>
<dbReference type="Proteomes" id="UP001165101">
    <property type="component" value="Unassembled WGS sequence"/>
</dbReference>
<protein>
    <submittedName>
        <fullName evidence="1">Unnamed protein product</fullName>
    </submittedName>
</protein>
<comment type="caution">
    <text evidence="1">The sequence shown here is derived from an EMBL/GenBank/DDBJ whole genome shotgun (WGS) entry which is preliminary data.</text>
</comment>
<keyword evidence="2" id="KW-1185">Reference proteome</keyword>
<accession>A0ACB5TGZ0</accession>